<keyword evidence="2" id="KW-1185">Reference proteome</keyword>
<dbReference type="EMBL" id="SDPQ02000003">
    <property type="protein sequence ID" value="KAA1395883.1"/>
    <property type="molecule type" value="Genomic_DNA"/>
</dbReference>
<evidence type="ECO:0000313" key="2">
    <source>
        <dbReference type="Proteomes" id="UP000380867"/>
    </source>
</evidence>
<gene>
    <name evidence="1" type="ORF">ESP70_017275</name>
</gene>
<name>A0A5M4FBW4_9ACTN</name>
<dbReference type="Gene3D" id="3.10.450.50">
    <property type="match status" value="1"/>
</dbReference>
<dbReference type="RefSeq" id="WP_149690532.1">
    <property type="nucleotide sequence ID" value="NZ_SDPQ02000003.1"/>
</dbReference>
<evidence type="ECO:0000313" key="1">
    <source>
        <dbReference type="EMBL" id="KAA1395883.1"/>
    </source>
</evidence>
<dbReference type="AlphaFoldDB" id="A0A5M4FBW4"/>
<dbReference type="Proteomes" id="UP000380867">
    <property type="component" value="Unassembled WGS sequence"/>
</dbReference>
<comment type="caution">
    <text evidence="1">The sequence shown here is derived from an EMBL/GenBank/DDBJ whole genome shotgun (WGS) entry which is preliminary data.</text>
</comment>
<reference evidence="1" key="1">
    <citation type="submission" date="2019-09" db="EMBL/GenBank/DDBJ databases">
        <authorList>
            <person name="Li J."/>
        </authorList>
    </citation>
    <scope>NUCLEOTIDE SEQUENCE [LARGE SCALE GENOMIC DNA]</scope>
    <source>
        <strain evidence="1">JCM 14732</strain>
    </source>
</reference>
<accession>A0A5M4FBW4</accession>
<organism evidence="1 2">
    <name type="scientific">Aeromicrobium ginsengisoli</name>
    <dbReference type="NCBI Taxonomy" id="363867"/>
    <lineage>
        <taxon>Bacteria</taxon>
        <taxon>Bacillati</taxon>
        <taxon>Actinomycetota</taxon>
        <taxon>Actinomycetes</taxon>
        <taxon>Propionibacteriales</taxon>
        <taxon>Nocardioidaceae</taxon>
        <taxon>Aeromicrobium</taxon>
    </lineage>
</organism>
<dbReference type="SUPFAM" id="SSF54427">
    <property type="entry name" value="NTF2-like"/>
    <property type="match status" value="1"/>
</dbReference>
<dbReference type="InterPro" id="IPR032710">
    <property type="entry name" value="NTF2-like_dom_sf"/>
</dbReference>
<protein>
    <submittedName>
        <fullName evidence="1">Transporter</fullName>
    </submittedName>
</protein>
<proteinExistence type="predicted"/>
<dbReference type="OrthoDB" id="5735022at2"/>
<sequence length="240" mass="26363">MTESAVHVTPDRAEVLALVRSSPAYVAVHDKVGWVGIFGQEHVVEDPVGARPVRSQDSCALERFWDTFIAPNDIVFEVAQDWVDGFDVVRDATIVTTLAPGVVVRTPAHLIYQTGYEDGELKVRRMAAYWEPRPVYLQLMRPRRAYVVAAVSQFAHMFRTLGVVAALQFVGAARYVGRHRRRTLLTKLAVSGIRDVSKVIVSGNSVTASGTLDGAPVAVIADFAPRSRAFRSLKTYGDPA</sequence>